<evidence type="ECO:0000313" key="1">
    <source>
        <dbReference type="EMBL" id="SMX92464.1"/>
    </source>
</evidence>
<keyword evidence="2" id="KW-1185">Reference proteome</keyword>
<evidence type="ECO:0000313" key="2">
    <source>
        <dbReference type="Proteomes" id="UP000234342"/>
    </source>
</evidence>
<reference evidence="2" key="1">
    <citation type="submission" date="2017-03" db="EMBL/GenBank/DDBJ databases">
        <authorList>
            <person name="Monnet C."/>
        </authorList>
    </citation>
    <scope>NUCLEOTIDE SEQUENCE [LARGE SCALE GENOMIC DNA]</scope>
    <source>
        <strain evidence="2">P10</strain>
    </source>
</reference>
<dbReference type="Proteomes" id="UP000234342">
    <property type="component" value="Unassembled WGS sequence"/>
</dbReference>
<name>A0A2H1JYS0_9MICO</name>
<dbReference type="AlphaFoldDB" id="A0A2H1JYS0"/>
<gene>
    <name evidence="1" type="ORF">BANT10_02505</name>
</gene>
<accession>A0A2H1JYS0</accession>
<sequence>MLSTDVRGNGTALHDTYHAATVDELRKNSSLRRLLAIVNQQMLFPHRGRIDLSDDRLSLGSWRTLMPNEIAHVSMSFLPEYSRVAAGGARGGFPSFGALKRLGAPLVLDLRTGERIALLIGYTWWSGTTKDAHWFPALKAFAARGE</sequence>
<dbReference type="EMBL" id="FXZE01000011">
    <property type="protein sequence ID" value="SMX92464.1"/>
    <property type="molecule type" value="Genomic_DNA"/>
</dbReference>
<protein>
    <submittedName>
        <fullName evidence="1">Uncharacterized protein</fullName>
    </submittedName>
</protein>
<proteinExistence type="predicted"/>
<organism evidence="1 2">
    <name type="scientific">Brevibacterium antiquum</name>
    <dbReference type="NCBI Taxonomy" id="234835"/>
    <lineage>
        <taxon>Bacteria</taxon>
        <taxon>Bacillati</taxon>
        <taxon>Actinomycetota</taxon>
        <taxon>Actinomycetes</taxon>
        <taxon>Micrococcales</taxon>
        <taxon>Brevibacteriaceae</taxon>
        <taxon>Brevibacterium</taxon>
    </lineage>
</organism>
<dbReference type="RefSeq" id="WP_050773395.1">
    <property type="nucleotide sequence ID" value="NZ_FXZE01000011.1"/>
</dbReference>